<name>I0KEM7_9BACT</name>
<dbReference type="STRING" id="1166018.FAES_4581"/>
<dbReference type="KEGG" id="fae:FAES_4581"/>
<evidence type="ECO:0000313" key="1">
    <source>
        <dbReference type="EMBL" id="CCH02580.1"/>
    </source>
</evidence>
<dbReference type="RefSeq" id="WP_015333679.1">
    <property type="nucleotide sequence ID" value="NC_020054.1"/>
</dbReference>
<gene>
    <name evidence="1" type="ORF">FAES_4581</name>
</gene>
<dbReference type="InterPro" id="IPR029062">
    <property type="entry name" value="Class_I_gatase-like"/>
</dbReference>
<evidence type="ECO:0008006" key="3">
    <source>
        <dbReference type="Google" id="ProtNLM"/>
    </source>
</evidence>
<reference evidence="1 2" key="1">
    <citation type="journal article" date="2012" name="J. Bacteriol.">
        <title>Genome Sequence of Fibrella aestuarina BUZ 2T, a Filamentous Marine Bacterium.</title>
        <authorList>
            <person name="Filippini M."/>
            <person name="Qi W."/>
            <person name="Blom J."/>
            <person name="Goesmann A."/>
            <person name="Smits T.H."/>
            <person name="Bagheri H.C."/>
        </authorList>
    </citation>
    <scope>NUCLEOTIDE SEQUENCE [LARGE SCALE GENOMIC DNA]</scope>
    <source>
        <strain evidence="2">BUZ 2T</strain>
    </source>
</reference>
<keyword evidence="2" id="KW-1185">Reference proteome</keyword>
<dbReference type="Proteomes" id="UP000011058">
    <property type="component" value="Chromosome"/>
</dbReference>
<dbReference type="OrthoDB" id="942393at2"/>
<sequence length="207" mass="22949">MLNALLISNNIARLTDYFVSNDLVTYTVAAVSKPFDPDLTPYDLLVVPNGSDHVAMLAIKDKVRAFLDAGKTVICADGWFTDWVPGNQWVMNNTKRTIEVRYTLKTDRYGLFDGVNVDDLTFSHGMSGWWSCGYVEPSPEADVLLDDTWGRAIVVLDETSTNGTLFLTASGPLADVTYAGKQDSALVILYRNLIRHIARQQQPTPTV</sequence>
<dbReference type="eggNOG" id="ENOG5031JKA">
    <property type="taxonomic scope" value="Bacteria"/>
</dbReference>
<dbReference type="SUPFAM" id="SSF52317">
    <property type="entry name" value="Class I glutamine amidotransferase-like"/>
    <property type="match status" value="1"/>
</dbReference>
<evidence type="ECO:0000313" key="2">
    <source>
        <dbReference type="Proteomes" id="UP000011058"/>
    </source>
</evidence>
<organism evidence="1 2">
    <name type="scientific">Fibrella aestuarina BUZ 2</name>
    <dbReference type="NCBI Taxonomy" id="1166018"/>
    <lineage>
        <taxon>Bacteria</taxon>
        <taxon>Pseudomonadati</taxon>
        <taxon>Bacteroidota</taxon>
        <taxon>Cytophagia</taxon>
        <taxon>Cytophagales</taxon>
        <taxon>Spirosomataceae</taxon>
        <taxon>Fibrella</taxon>
    </lineage>
</organism>
<dbReference type="HOGENOM" id="CLU_1324748_0_0_10"/>
<dbReference type="EMBL" id="HE796683">
    <property type="protein sequence ID" value="CCH02580.1"/>
    <property type="molecule type" value="Genomic_DNA"/>
</dbReference>
<dbReference type="PATRIC" id="fig|1166018.3.peg.1549"/>
<accession>I0KEM7</accession>
<protein>
    <recommendedName>
        <fullName evidence="3">Glutamine amidotransferase domain-containing protein</fullName>
    </recommendedName>
</protein>
<dbReference type="AlphaFoldDB" id="I0KEM7"/>
<proteinExistence type="predicted"/>